<dbReference type="Proteomes" id="UP000695562">
    <property type="component" value="Unassembled WGS sequence"/>
</dbReference>
<keyword evidence="2" id="KW-1185">Reference proteome</keyword>
<gene>
    <name evidence="1" type="ORF">CYY_006500</name>
</gene>
<dbReference type="EMBL" id="AJWJ01000303">
    <property type="protein sequence ID" value="KAF2072180.1"/>
    <property type="molecule type" value="Genomic_DNA"/>
</dbReference>
<comment type="caution">
    <text evidence="1">The sequence shown here is derived from an EMBL/GenBank/DDBJ whole genome shotgun (WGS) entry which is preliminary data.</text>
</comment>
<name>A0A8J4UY65_9MYCE</name>
<evidence type="ECO:0000313" key="1">
    <source>
        <dbReference type="EMBL" id="KAF2072180.1"/>
    </source>
</evidence>
<reference evidence="1" key="1">
    <citation type="submission" date="2020-01" db="EMBL/GenBank/DDBJ databases">
        <title>Development of genomics and gene disruption for Polysphondylium violaceum indicates a role for the polyketide synthase stlB in stalk morphogenesis.</title>
        <authorList>
            <person name="Narita B."/>
            <person name="Kawabe Y."/>
            <person name="Kin K."/>
            <person name="Saito T."/>
            <person name="Gibbs R."/>
            <person name="Kuspa A."/>
            <person name="Muzny D."/>
            <person name="Queller D."/>
            <person name="Richards S."/>
            <person name="Strassman J."/>
            <person name="Sucgang R."/>
            <person name="Worley K."/>
            <person name="Schaap P."/>
        </authorList>
    </citation>
    <scope>NUCLEOTIDE SEQUENCE</scope>
    <source>
        <strain evidence="1">QSvi11</strain>
    </source>
</reference>
<accession>A0A8J4UY65</accession>
<dbReference type="AlphaFoldDB" id="A0A8J4UY65"/>
<evidence type="ECO:0000313" key="2">
    <source>
        <dbReference type="Proteomes" id="UP000695562"/>
    </source>
</evidence>
<proteinExistence type="predicted"/>
<sequence>MDDNRSSQFFRIFRDITLQRSIFSFVKYGDQELDNHHYYRFLKSTFNSNIYQQRFIIDNNNESVIRDQINRYQKLISNQEIGGGHRNHTFYQDWIDFNQEMNYNFHLDSKYDFKQVCNSYNIQLNPSFGTFEDLFKEMLSIFPKYKYQQLLIILVNQQPNDTSNLFKQYILPVCQSDPGLFQLYHTLKQGSIFLKLAEMGMIEIDPSVQNLIGDPFFFQHKDIYRSFTGWSDYNFFNELINYKYNNDNNNNNNNQPNNRNDMVKEITIWLIQTSPLFKRKRLSDLHSIYGVEFGSKGDPFLELSNSFGWSTLSIEFMNYTIDNYRFEFTSKLADSYINLDFRDRDPEIFDVFLGFLDTLGHLYLNAIIHFDVYDVRLSEAIQLNEYIQQRRYIKIKTKEIFHHIVANDYHFKSSIESLETGIELGHMDYAKRFLSLYRSQYSKDNQSIAQIILGHPELLEYICTKSASNIVFHEIQQSLLYLCIKRCDQETFNKVYRCKTTPSPSLSSERKLVQQCIVHSFVCASQCGVKEKEKAIQMIQHMKSFYAGTQFTEMLTNSHNCDDWEVIFYQDHLYCRQVFIQDFNLFKKYSTFNKAYRNNELGKIKYIIETLNPLERKLIIEDIEDLILGSVDNNNIKTLLYLIETFSSHLSNHFIDELSSSAVCRDDQRLIDILLQKTSIRIPIPNYSHSDISATSSKQEYDQRMLQRCYLNMKRSKFISNSDYFDCHPFSLIVNPEWDIYPQIDIHPRKIITRGRNEMTNSTIHR</sequence>
<organism evidence="1 2">
    <name type="scientific">Polysphondylium violaceum</name>
    <dbReference type="NCBI Taxonomy" id="133409"/>
    <lineage>
        <taxon>Eukaryota</taxon>
        <taxon>Amoebozoa</taxon>
        <taxon>Evosea</taxon>
        <taxon>Eumycetozoa</taxon>
        <taxon>Dictyostelia</taxon>
        <taxon>Dictyosteliales</taxon>
        <taxon>Dictyosteliaceae</taxon>
        <taxon>Polysphondylium</taxon>
    </lineage>
</organism>
<protein>
    <submittedName>
        <fullName evidence="1">Uncharacterized protein</fullName>
    </submittedName>
</protein>